<dbReference type="GO" id="GO:0006906">
    <property type="term" value="P:vesicle fusion"/>
    <property type="evidence" value="ECO:0007669"/>
    <property type="project" value="TreeGrafter"/>
</dbReference>
<evidence type="ECO:0000259" key="10">
    <source>
        <dbReference type="PROSITE" id="PS50192"/>
    </source>
</evidence>
<evidence type="ECO:0000313" key="11">
    <source>
        <dbReference type="EMBL" id="KAK9822776.1"/>
    </source>
</evidence>
<comment type="similarity">
    <text evidence="2">Belongs to the syntaxin family.</text>
</comment>
<evidence type="ECO:0000256" key="3">
    <source>
        <dbReference type="ARBA" id="ARBA00022692"/>
    </source>
</evidence>
<feature type="compositionally biased region" description="Low complexity" evidence="8">
    <location>
        <begin position="45"/>
        <end position="54"/>
    </location>
</feature>
<feature type="compositionally biased region" description="Low complexity" evidence="8">
    <location>
        <begin position="22"/>
        <end position="38"/>
    </location>
</feature>
<feature type="region of interest" description="Disordered" evidence="8">
    <location>
        <begin position="1"/>
        <end position="54"/>
    </location>
</feature>
<keyword evidence="5 9" id="KW-1133">Transmembrane helix</keyword>
<feature type="coiled-coil region" evidence="7">
    <location>
        <begin position="290"/>
        <end position="317"/>
    </location>
</feature>
<proteinExistence type="inferred from homology"/>
<dbReference type="Gene3D" id="1.20.58.70">
    <property type="match status" value="1"/>
</dbReference>
<dbReference type="GO" id="GO:0005886">
    <property type="term" value="C:plasma membrane"/>
    <property type="evidence" value="ECO:0007669"/>
    <property type="project" value="TreeGrafter"/>
</dbReference>
<keyword evidence="7" id="KW-0175">Coiled coil</keyword>
<dbReference type="GO" id="GO:0048278">
    <property type="term" value="P:vesicle docking"/>
    <property type="evidence" value="ECO:0007669"/>
    <property type="project" value="TreeGrafter"/>
</dbReference>
<dbReference type="InterPro" id="IPR006012">
    <property type="entry name" value="Syntaxin/epimorphin_CS"/>
</dbReference>
<feature type="compositionally biased region" description="Polar residues" evidence="8">
    <location>
        <begin position="1"/>
        <end position="11"/>
    </location>
</feature>
<organism evidence="11 12">
    <name type="scientific">Apatococcus lobatus</name>
    <dbReference type="NCBI Taxonomy" id="904363"/>
    <lineage>
        <taxon>Eukaryota</taxon>
        <taxon>Viridiplantae</taxon>
        <taxon>Chlorophyta</taxon>
        <taxon>core chlorophytes</taxon>
        <taxon>Trebouxiophyceae</taxon>
        <taxon>Chlorellales</taxon>
        <taxon>Chlorellaceae</taxon>
        <taxon>Apatococcus</taxon>
    </lineage>
</organism>
<dbReference type="GO" id="GO:0005484">
    <property type="term" value="F:SNAP receptor activity"/>
    <property type="evidence" value="ECO:0007669"/>
    <property type="project" value="InterPro"/>
</dbReference>
<feature type="transmembrane region" description="Helical" evidence="9">
    <location>
        <begin position="411"/>
        <end position="430"/>
    </location>
</feature>
<feature type="domain" description="T-SNARE coiled-coil homology" evidence="10">
    <location>
        <begin position="294"/>
        <end position="356"/>
    </location>
</feature>
<evidence type="ECO:0000256" key="8">
    <source>
        <dbReference type="SAM" id="MobiDB-lite"/>
    </source>
</evidence>
<dbReference type="InterPro" id="IPR006011">
    <property type="entry name" value="Syntaxin_N"/>
</dbReference>
<protein>
    <recommendedName>
        <fullName evidence="10">t-SNARE coiled-coil homology domain-containing protein</fullName>
    </recommendedName>
</protein>
<dbReference type="PROSITE" id="PS00914">
    <property type="entry name" value="SYNTAXIN"/>
    <property type="match status" value="1"/>
</dbReference>
<evidence type="ECO:0000256" key="1">
    <source>
        <dbReference type="ARBA" id="ARBA00004211"/>
    </source>
</evidence>
<dbReference type="InterPro" id="IPR010989">
    <property type="entry name" value="SNARE"/>
</dbReference>
<keyword evidence="12" id="KW-1185">Reference proteome</keyword>
<feature type="coiled-coil region" evidence="7">
    <location>
        <begin position="121"/>
        <end position="148"/>
    </location>
</feature>
<dbReference type="Pfam" id="PF00804">
    <property type="entry name" value="Syntaxin"/>
    <property type="match status" value="1"/>
</dbReference>
<dbReference type="PROSITE" id="PS50192">
    <property type="entry name" value="T_SNARE"/>
    <property type="match status" value="1"/>
</dbReference>
<dbReference type="Proteomes" id="UP001438707">
    <property type="component" value="Unassembled WGS sequence"/>
</dbReference>
<keyword evidence="6 9" id="KW-0472">Membrane</keyword>
<dbReference type="PANTHER" id="PTHR19957">
    <property type="entry name" value="SYNTAXIN"/>
    <property type="match status" value="1"/>
</dbReference>
<dbReference type="EMBL" id="JALJOS010000030">
    <property type="protein sequence ID" value="KAK9822776.1"/>
    <property type="molecule type" value="Genomic_DNA"/>
</dbReference>
<sequence>MSWARSSSDKASPSRPEFARDSASSMAEAPSPSGPSASNGKENQLSRSSSSGLFSKYKGKYKTYLAERRANSKSKASQELDSVAEAAIASNGNPFGNGRPSSKEAAAAAQAADNAALDKDMDAFFEEVSQIKAMLEDLKSRQHKIEAERDRCRTACHMSDVQASREVIQEGIEKATLECKKVKTRLANIEDVNAEIVESIEGTELEDSAKVKMRLTLTVGLNEKFMRQMSAWQAIRVAWQEEDREDTRRQLQVVTGQEFDDEEVDDLLFSGQSDQIYQKAVEGGLRGQSVKEMLGQIEQRNDQMRKLEASMLDLQQIFMDMSVLVEEQAHQLDNIEQWVNQTSRTVRSGVDSLLSAKANRKKLWWSYQSAAFSNKLWANVQVMNTQHSVRKGIESLLIAKEIRKKSAQKKALTFVTGAGITAAGAGIAATGAGAPIGVPIALAGAGVMGVSGLMN</sequence>
<dbReference type="InterPro" id="IPR045242">
    <property type="entry name" value="Syntaxin"/>
</dbReference>
<reference evidence="11 12" key="1">
    <citation type="journal article" date="2024" name="Nat. Commun.">
        <title>Phylogenomics reveals the evolutionary origins of lichenization in chlorophyte algae.</title>
        <authorList>
            <person name="Puginier C."/>
            <person name="Libourel C."/>
            <person name="Otte J."/>
            <person name="Skaloud P."/>
            <person name="Haon M."/>
            <person name="Grisel S."/>
            <person name="Petersen M."/>
            <person name="Berrin J.G."/>
            <person name="Delaux P.M."/>
            <person name="Dal Grande F."/>
            <person name="Keller J."/>
        </authorList>
    </citation>
    <scope>NUCLEOTIDE SEQUENCE [LARGE SCALE GENOMIC DNA]</scope>
    <source>
        <strain evidence="11 12">SAG 2145</strain>
    </source>
</reference>
<dbReference type="SUPFAM" id="SSF47661">
    <property type="entry name" value="t-snare proteins"/>
    <property type="match status" value="1"/>
</dbReference>
<comment type="caution">
    <text evidence="11">The sequence shown here is derived from an EMBL/GenBank/DDBJ whole genome shotgun (WGS) entry which is preliminary data.</text>
</comment>
<dbReference type="GO" id="GO:0031201">
    <property type="term" value="C:SNARE complex"/>
    <property type="evidence" value="ECO:0007669"/>
    <property type="project" value="TreeGrafter"/>
</dbReference>
<keyword evidence="4" id="KW-0653">Protein transport</keyword>
<dbReference type="GO" id="GO:0006886">
    <property type="term" value="P:intracellular protein transport"/>
    <property type="evidence" value="ECO:0007669"/>
    <property type="project" value="InterPro"/>
</dbReference>
<dbReference type="GO" id="GO:0000149">
    <property type="term" value="F:SNARE binding"/>
    <property type="evidence" value="ECO:0007669"/>
    <property type="project" value="TreeGrafter"/>
</dbReference>
<comment type="subcellular location">
    <subcellularLocation>
        <location evidence="1">Membrane</location>
        <topology evidence="1">Single-pass type IV membrane protein</topology>
    </subcellularLocation>
</comment>
<name>A0AAW1QMP5_9CHLO</name>
<dbReference type="SMART" id="SM00397">
    <property type="entry name" value="t_SNARE"/>
    <property type="match status" value="1"/>
</dbReference>
<evidence type="ECO:0000256" key="7">
    <source>
        <dbReference type="SAM" id="Coils"/>
    </source>
</evidence>
<dbReference type="GO" id="GO:0012505">
    <property type="term" value="C:endomembrane system"/>
    <property type="evidence" value="ECO:0007669"/>
    <property type="project" value="TreeGrafter"/>
</dbReference>
<evidence type="ECO:0000256" key="9">
    <source>
        <dbReference type="SAM" id="Phobius"/>
    </source>
</evidence>
<evidence type="ECO:0000256" key="6">
    <source>
        <dbReference type="ARBA" id="ARBA00023136"/>
    </source>
</evidence>
<evidence type="ECO:0000256" key="2">
    <source>
        <dbReference type="ARBA" id="ARBA00009063"/>
    </source>
</evidence>
<keyword evidence="4" id="KW-0813">Transport</keyword>
<feature type="transmembrane region" description="Helical" evidence="9">
    <location>
        <begin position="436"/>
        <end position="454"/>
    </location>
</feature>
<dbReference type="AlphaFoldDB" id="A0AAW1QMP5"/>
<dbReference type="InterPro" id="IPR000727">
    <property type="entry name" value="T_SNARE_dom"/>
</dbReference>
<dbReference type="CDD" id="cd15848">
    <property type="entry name" value="SNARE_syntaxin1-like"/>
    <property type="match status" value="1"/>
</dbReference>
<gene>
    <name evidence="11" type="ORF">WJX74_007719</name>
</gene>
<evidence type="ECO:0000313" key="12">
    <source>
        <dbReference type="Proteomes" id="UP001438707"/>
    </source>
</evidence>
<accession>A0AAW1QMP5</accession>
<evidence type="ECO:0000256" key="5">
    <source>
        <dbReference type="ARBA" id="ARBA00022989"/>
    </source>
</evidence>
<dbReference type="PANTHER" id="PTHR19957:SF307">
    <property type="entry name" value="PROTEIN SSO1-RELATED"/>
    <property type="match status" value="1"/>
</dbReference>
<evidence type="ECO:0000256" key="4">
    <source>
        <dbReference type="ARBA" id="ARBA00022927"/>
    </source>
</evidence>
<dbReference type="GO" id="GO:0006887">
    <property type="term" value="P:exocytosis"/>
    <property type="evidence" value="ECO:0007669"/>
    <property type="project" value="TreeGrafter"/>
</dbReference>
<keyword evidence="3 9" id="KW-0812">Transmembrane</keyword>